<evidence type="ECO:0000256" key="3">
    <source>
        <dbReference type="ARBA" id="ARBA00022723"/>
    </source>
</evidence>
<dbReference type="InterPro" id="IPR009056">
    <property type="entry name" value="Cyt_c-like_dom"/>
</dbReference>
<dbReference type="GO" id="GO:0020037">
    <property type="term" value="F:heme binding"/>
    <property type="evidence" value="ECO:0007669"/>
    <property type="project" value="InterPro"/>
</dbReference>
<gene>
    <name evidence="9" type="ordered locus">ABO_2651</name>
</gene>
<evidence type="ECO:0000256" key="1">
    <source>
        <dbReference type="ARBA" id="ARBA00022448"/>
    </source>
</evidence>
<reference evidence="9 10" key="1">
    <citation type="journal article" date="2006" name="Nat. Biotechnol.">
        <title>Genome sequence of the ubiquitous hydrocarbon-degrading marine bacterium Alcanivorax borkumensis.</title>
        <authorList>
            <person name="Schneiker S."/>
            <person name="Martins dos Santos V.A.P."/>
            <person name="Bartels D."/>
            <person name="Bekel T."/>
            <person name="Brecht M."/>
            <person name="Buhrmester J."/>
            <person name="Chernikova T.N."/>
            <person name="Denaro R."/>
            <person name="Ferrer M."/>
            <person name="Gertler C."/>
            <person name="Goesmann A."/>
            <person name="Golyshina O.V."/>
            <person name="Kaminski F."/>
            <person name="Khachane A.N."/>
            <person name="Lang S."/>
            <person name="Linke B."/>
            <person name="McHardy A.C."/>
            <person name="Meyer F."/>
            <person name="Nechitaylo T."/>
            <person name="Puehler A."/>
            <person name="Regenhardt D."/>
            <person name="Rupp O."/>
            <person name="Sabirova J.S."/>
            <person name="Selbitschka W."/>
            <person name="Yakimov M.M."/>
            <person name="Timmis K.N."/>
            <person name="Vorhoelter F.-J."/>
            <person name="Weidner S."/>
            <person name="Kaiser O."/>
            <person name="Golyshin P.N."/>
        </authorList>
    </citation>
    <scope>NUCLEOTIDE SEQUENCE [LARGE SCALE GENOMIC DNA]</scope>
    <source>
        <strain evidence="10">ATCC 700651 / DSM 11573 / NCIMB 13689 / SK2</strain>
    </source>
</reference>
<dbReference type="PANTHER" id="PTHR40942:SF2">
    <property type="entry name" value="CYTOCHROME-RELATED"/>
    <property type="match status" value="1"/>
</dbReference>
<dbReference type="Pfam" id="PF13442">
    <property type="entry name" value="Cytochrome_CBB3"/>
    <property type="match status" value="1"/>
</dbReference>
<sequence>MKGFVAGLAMVLVTGAANAATVEERYNSSCTFCHASGAAGAPISHDEAAWKPRMEKGMDTLVKHVEEGFNAMPPKGMCNDCSDEEYRALIEYMSKSK</sequence>
<dbReference type="RefSeq" id="WP_011589922.1">
    <property type="nucleotide sequence ID" value="NC_008260.1"/>
</dbReference>
<dbReference type="PROSITE" id="PS51007">
    <property type="entry name" value="CYTC"/>
    <property type="match status" value="1"/>
</dbReference>
<dbReference type="STRING" id="393595.ABO_2651"/>
<evidence type="ECO:0000259" key="8">
    <source>
        <dbReference type="PROSITE" id="PS51007"/>
    </source>
</evidence>
<dbReference type="GO" id="GO:0009055">
    <property type="term" value="F:electron transfer activity"/>
    <property type="evidence" value="ECO:0007669"/>
    <property type="project" value="InterPro"/>
</dbReference>
<evidence type="ECO:0000313" key="10">
    <source>
        <dbReference type="Proteomes" id="UP000008871"/>
    </source>
</evidence>
<evidence type="ECO:0000313" key="9">
    <source>
        <dbReference type="EMBL" id="CAL18099.1"/>
    </source>
</evidence>
<dbReference type="InterPro" id="IPR002323">
    <property type="entry name" value="Cyt_CIE"/>
</dbReference>
<evidence type="ECO:0000256" key="6">
    <source>
        <dbReference type="PROSITE-ProRule" id="PRU00433"/>
    </source>
</evidence>
<keyword evidence="7" id="KW-0732">Signal</keyword>
<dbReference type="GO" id="GO:0005506">
    <property type="term" value="F:iron ion binding"/>
    <property type="evidence" value="ECO:0007669"/>
    <property type="project" value="InterPro"/>
</dbReference>
<accession>Q0VL49</accession>
<keyword evidence="4" id="KW-0249">Electron transport</keyword>
<evidence type="ECO:0000256" key="4">
    <source>
        <dbReference type="ARBA" id="ARBA00022982"/>
    </source>
</evidence>
<dbReference type="InterPro" id="IPR036909">
    <property type="entry name" value="Cyt_c-like_dom_sf"/>
</dbReference>
<dbReference type="SUPFAM" id="SSF46626">
    <property type="entry name" value="Cytochrome c"/>
    <property type="match status" value="1"/>
</dbReference>
<dbReference type="PRINTS" id="PR00607">
    <property type="entry name" value="CYTCHROMECIE"/>
</dbReference>
<dbReference type="HOGENOM" id="CLU_082349_4_1_6"/>
<keyword evidence="1" id="KW-0813">Transport</keyword>
<evidence type="ECO:0000256" key="2">
    <source>
        <dbReference type="ARBA" id="ARBA00022617"/>
    </source>
</evidence>
<protein>
    <submittedName>
        <fullName evidence="9">Cytochrome c-type protein</fullName>
    </submittedName>
</protein>
<feature type="domain" description="Cytochrome c" evidence="8">
    <location>
        <begin position="17"/>
        <end position="97"/>
    </location>
</feature>
<evidence type="ECO:0000256" key="7">
    <source>
        <dbReference type="SAM" id="SignalP"/>
    </source>
</evidence>
<dbReference type="EMBL" id="AM286690">
    <property type="protein sequence ID" value="CAL18099.1"/>
    <property type="molecule type" value="Genomic_DNA"/>
</dbReference>
<dbReference type="KEGG" id="abo:ABO_2651"/>
<keyword evidence="5 6" id="KW-0408">Iron</keyword>
<dbReference type="Gene3D" id="1.10.760.10">
    <property type="entry name" value="Cytochrome c-like domain"/>
    <property type="match status" value="1"/>
</dbReference>
<feature type="signal peptide" evidence="7">
    <location>
        <begin position="1"/>
        <end position="19"/>
    </location>
</feature>
<keyword evidence="10" id="KW-1185">Reference proteome</keyword>
<dbReference type="AlphaFoldDB" id="Q0VL49"/>
<organism evidence="9 10">
    <name type="scientific">Alcanivorax borkumensis (strain ATCC 700651 / DSM 11573 / NCIMB 13689 / SK2)</name>
    <dbReference type="NCBI Taxonomy" id="393595"/>
    <lineage>
        <taxon>Bacteria</taxon>
        <taxon>Pseudomonadati</taxon>
        <taxon>Pseudomonadota</taxon>
        <taxon>Gammaproteobacteria</taxon>
        <taxon>Oceanospirillales</taxon>
        <taxon>Alcanivoracaceae</taxon>
        <taxon>Alcanivorax</taxon>
    </lineage>
</organism>
<feature type="chain" id="PRO_5004178970" evidence="7">
    <location>
        <begin position="20"/>
        <end position="97"/>
    </location>
</feature>
<dbReference type="Proteomes" id="UP000008871">
    <property type="component" value="Chromosome"/>
</dbReference>
<evidence type="ECO:0000256" key="5">
    <source>
        <dbReference type="ARBA" id="ARBA00023004"/>
    </source>
</evidence>
<keyword evidence="2 6" id="KW-0349">Heme</keyword>
<dbReference type="PANTHER" id="PTHR40942">
    <property type="match status" value="1"/>
</dbReference>
<dbReference type="eggNOG" id="COG3245">
    <property type="taxonomic scope" value="Bacteria"/>
</dbReference>
<name>Q0VL49_ALCBS</name>
<keyword evidence="3 6" id="KW-0479">Metal-binding</keyword>
<proteinExistence type="predicted"/>